<reference evidence="2" key="1">
    <citation type="submission" date="2011-05" db="EMBL/GenBank/DDBJ databases">
        <authorList>
            <person name="Richards S.R."/>
            <person name="Qu J."/>
            <person name="Jiang H."/>
            <person name="Jhangiani S.N."/>
            <person name="Agravi P."/>
            <person name="Goodspeed R."/>
            <person name="Gross S."/>
            <person name="Mandapat C."/>
            <person name="Jackson L."/>
            <person name="Mathew T."/>
            <person name="Pu L."/>
            <person name="Thornton R."/>
            <person name="Saada N."/>
            <person name="Wilczek-Boney K.B."/>
            <person name="Lee S."/>
            <person name="Kovar C."/>
            <person name="Wu Y."/>
            <person name="Scherer S.E."/>
            <person name="Worley K.C."/>
            <person name="Muzny D.M."/>
            <person name="Gibbs R."/>
        </authorList>
    </citation>
    <scope>NUCLEOTIDE SEQUENCE</scope>
    <source>
        <strain evidence="2">Brora</strain>
    </source>
</reference>
<dbReference type="EMBL" id="JH431355">
    <property type="status" value="NOT_ANNOTATED_CDS"/>
    <property type="molecule type" value="Genomic_DNA"/>
</dbReference>
<dbReference type="Proteomes" id="UP000014500">
    <property type="component" value="Unassembled WGS sequence"/>
</dbReference>
<name>T1JKN3_STRMM</name>
<sequence>MARKCNVYIGFPRSQKLKIWRMMIAECILCHQLGPISNLKWIQ</sequence>
<dbReference type="HOGENOM" id="CLU_3244943_0_0_1"/>
<dbReference type="AlphaFoldDB" id="T1JKN3"/>
<proteinExistence type="predicted"/>
<organism evidence="1 2">
    <name type="scientific">Strigamia maritima</name>
    <name type="common">European centipede</name>
    <name type="synonym">Geophilus maritimus</name>
    <dbReference type="NCBI Taxonomy" id="126957"/>
    <lineage>
        <taxon>Eukaryota</taxon>
        <taxon>Metazoa</taxon>
        <taxon>Ecdysozoa</taxon>
        <taxon>Arthropoda</taxon>
        <taxon>Myriapoda</taxon>
        <taxon>Chilopoda</taxon>
        <taxon>Pleurostigmophora</taxon>
        <taxon>Geophilomorpha</taxon>
        <taxon>Linotaeniidae</taxon>
        <taxon>Strigamia</taxon>
    </lineage>
</organism>
<evidence type="ECO:0000313" key="2">
    <source>
        <dbReference type="Proteomes" id="UP000014500"/>
    </source>
</evidence>
<keyword evidence="2" id="KW-1185">Reference proteome</keyword>
<accession>T1JKN3</accession>
<protein>
    <submittedName>
        <fullName evidence="1">Uncharacterized protein</fullName>
    </submittedName>
</protein>
<reference evidence="1" key="2">
    <citation type="submission" date="2015-02" db="UniProtKB">
        <authorList>
            <consortium name="EnsemblMetazoa"/>
        </authorList>
    </citation>
    <scope>IDENTIFICATION</scope>
</reference>
<evidence type="ECO:0000313" key="1">
    <source>
        <dbReference type="EnsemblMetazoa" id="SMAR014413-PA"/>
    </source>
</evidence>
<dbReference type="EnsemblMetazoa" id="SMAR014413-RA">
    <property type="protein sequence ID" value="SMAR014413-PA"/>
    <property type="gene ID" value="SMAR014413"/>
</dbReference>